<reference evidence="2 3" key="1">
    <citation type="submission" date="2019-10" db="EMBL/GenBank/DDBJ databases">
        <title>Nocardia macrotermitis sp. nov. and Nocardia aurantia sp. nov., isolated from the gut of fungus growing-termite Macrotermes natalensis.</title>
        <authorList>
            <person name="Benndorf R."/>
            <person name="Schwitalla J."/>
            <person name="Martin K."/>
            <person name="De Beer W."/>
            <person name="Kaster A.-K."/>
            <person name="Vollmers J."/>
            <person name="Poulsen M."/>
            <person name="Beemelmanns C."/>
        </authorList>
    </citation>
    <scope>NUCLEOTIDE SEQUENCE [LARGE SCALE GENOMIC DNA]</scope>
    <source>
        <strain evidence="2 3">RB56</strain>
    </source>
</reference>
<organism evidence="2 3">
    <name type="scientific">Nocardia aurantia</name>
    <dbReference type="NCBI Taxonomy" id="2585199"/>
    <lineage>
        <taxon>Bacteria</taxon>
        <taxon>Bacillati</taxon>
        <taxon>Actinomycetota</taxon>
        <taxon>Actinomycetes</taxon>
        <taxon>Mycobacteriales</taxon>
        <taxon>Nocardiaceae</taxon>
        <taxon>Nocardia</taxon>
    </lineage>
</organism>
<dbReference type="EMBL" id="WEGI01000013">
    <property type="protein sequence ID" value="MQY30241.1"/>
    <property type="molecule type" value="Genomic_DNA"/>
</dbReference>
<evidence type="ECO:0000256" key="1">
    <source>
        <dbReference type="SAM" id="Phobius"/>
    </source>
</evidence>
<protein>
    <submittedName>
        <fullName evidence="2">Uncharacterized protein</fullName>
    </submittedName>
</protein>
<name>A0A7K0DWT9_9NOCA</name>
<proteinExistence type="predicted"/>
<evidence type="ECO:0000313" key="3">
    <source>
        <dbReference type="Proteomes" id="UP000431401"/>
    </source>
</evidence>
<keyword evidence="1" id="KW-0812">Transmembrane</keyword>
<keyword evidence="1" id="KW-1133">Transmembrane helix</keyword>
<keyword evidence="3" id="KW-1185">Reference proteome</keyword>
<keyword evidence="1" id="KW-0472">Membrane</keyword>
<feature type="transmembrane region" description="Helical" evidence="1">
    <location>
        <begin position="54"/>
        <end position="75"/>
    </location>
</feature>
<gene>
    <name evidence="2" type="ORF">NRB56_58390</name>
</gene>
<accession>A0A7K0DWT9</accession>
<dbReference type="AlphaFoldDB" id="A0A7K0DWT9"/>
<evidence type="ECO:0000313" key="2">
    <source>
        <dbReference type="EMBL" id="MQY30241.1"/>
    </source>
</evidence>
<dbReference type="Proteomes" id="UP000431401">
    <property type="component" value="Unassembled WGS sequence"/>
</dbReference>
<dbReference type="RefSeq" id="WP_319943699.1">
    <property type="nucleotide sequence ID" value="NZ_WEGI01000013.1"/>
</dbReference>
<sequence>MHTLLTDLKDLGRVTLAALLLGAGLPAVFAVGVRWQSRYRDPATAASIRRAAGAGALLCYALVLGIAVAGVLFVAKAFLATRFGIHLFGQS</sequence>
<comment type="caution">
    <text evidence="2">The sequence shown here is derived from an EMBL/GenBank/DDBJ whole genome shotgun (WGS) entry which is preliminary data.</text>
</comment>